<dbReference type="eggNOG" id="COG5616">
    <property type="taxonomic scope" value="Bacteria"/>
</dbReference>
<keyword evidence="6" id="KW-1133">Transmembrane helix</keyword>
<dbReference type="InterPro" id="IPR001867">
    <property type="entry name" value="OmpR/PhoB-type_DNA-bd"/>
</dbReference>
<evidence type="ECO:0000256" key="1">
    <source>
        <dbReference type="ARBA" id="ARBA00022737"/>
    </source>
</evidence>
<organism evidence="8 9">
    <name type="scientific">Lysobacter dokdonensis DS-58</name>
    <dbReference type="NCBI Taxonomy" id="1300345"/>
    <lineage>
        <taxon>Bacteria</taxon>
        <taxon>Pseudomonadati</taxon>
        <taxon>Pseudomonadota</taxon>
        <taxon>Gammaproteobacteria</taxon>
        <taxon>Lysobacterales</taxon>
        <taxon>Lysobacteraceae</taxon>
        <taxon>Noviluteimonas</taxon>
    </lineage>
</organism>
<evidence type="ECO:0000313" key="8">
    <source>
        <dbReference type="EMBL" id="KGQ20597.1"/>
    </source>
</evidence>
<keyword evidence="9" id="KW-1185">Reference proteome</keyword>
<protein>
    <submittedName>
        <fullName evidence="8">Transcriptional regulator</fullName>
    </submittedName>
</protein>
<dbReference type="Gene3D" id="1.10.10.10">
    <property type="entry name" value="Winged helix-like DNA-binding domain superfamily/Winged helix DNA-binding domain"/>
    <property type="match status" value="1"/>
</dbReference>
<keyword evidence="3 4" id="KW-0238">DNA-binding</keyword>
<dbReference type="InterPro" id="IPR036388">
    <property type="entry name" value="WH-like_DNA-bd_sf"/>
</dbReference>
<keyword evidence="1" id="KW-0677">Repeat</keyword>
<dbReference type="PATRIC" id="fig|1300345.3.peg.452"/>
<dbReference type="Gene3D" id="3.40.50.10070">
    <property type="entry name" value="TolB, N-terminal domain"/>
    <property type="match status" value="1"/>
</dbReference>
<dbReference type="SUPFAM" id="SSF48452">
    <property type="entry name" value="TPR-like"/>
    <property type="match status" value="1"/>
</dbReference>
<dbReference type="GO" id="GO:0000160">
    <property type="term" value="P:phosphorelay signal transduction system"/>
    <property type="evidence" value="ECO:0007669"/>
    <property type="project" value="InterPro"/>
</dbReference>
<feature type="domain" description="OmpR/PhoB-type" evidence="7">
    <location>
        <begin position="6"/>
        <end position="105"/>
    </location>
</feature>
<dbReference type="Proteomes" id="UP000030518">
    <property type="component" value="Unassembled WGS sequence"/>
</dbReference>
<dbReference type="PANTHER" id="PTHR44858">
    <property type="entry name" value="TETRATRICOPEPTIDE REPEAT PROTEIN 6"/>
    <property type="match status" value="1"/>
</dbReference>
<proteinExistence type="predicted"/>
<dbReference type="CDD" id="cd00383">
    <property type="entry name" value="trans_reg_C"/>
    <property type="match status" value="1"/>
</dbReference>
<name>A0A0A2WPD4_9GAMM</name>
<dbReference type="GO" id="GO:0003677">
    <property type="term" value="F:DNA binding"/>
    <property type="evidence" value="ECO:0007669"/>
    <property type="project" value="UniProtKB-UniRule"/>
</dbReference>
<dbReference type="STRING" id="1300345.LF41_1134"/>
<feature type="DNA-binding region" description="OmpR/PhoB-type" evidence="4">
    <location>
        <begin position="6"/>
        <end position="105"/>
    </location>
</feature>
<evidence type="ECO:0000256" key="3">
    <source>
        <dbReference type="ARBA" id="ARBA00023125"/>
    </source>
</evidence>
<dbReference type="eggNOG" id="COG3710">
    <property type="taxonomic scope" value="Bacteria"/>
</dbReference>
<evidence type="ECO:0000256" key="6">
    <source>
        <dbReference type="SAM" id="Phobius"/>
    </source>
</evidence>
<dbReference type="InterPro" id="IPR011990">
    <property type="entry name" value="TPR-like_helical_dom_sf"/>
</dbReference>
<keyword evidence="2" id="KW-0802">TPR repeat</keyword>
<evidence type="ECO:0000256" key="4">
    <source>
        <dbReference type="PROSITE-ProRule" id="PRU01091"/>
    </source>
</evidence>
<evidence type="ECO:0000313" key="9">
    <source>
        <dbReference type="Proteomes" id="UP000030518"/>
    </source>
</evidence>
<dbReference type="InterPro" id="IPR016032">
    <property type="entry name" value="Sig_transdc_resp-reg_C-effctor"/>
</dbReference>
<evidence type="ECO:0000259" key="7">
    <source>
        <dbReference type="PROSITE" id="PS51755"/>
    </source>
</evidence>
<comment type="caution">
    <text evidence="8">The sequence shown here is derived from an EMBL/GenBank/DDBJ whole genome shotgun (WGS) entry which is preliminary data.</text>
</comment>
<dbReference type="PANTHER" id="PTHR44858:SF1">
    <property type="entry name" value="UDP-N-ACETYLGLUCOSAMINE--PEPTIDE N-ACETYLGLUCOSAMINYLTRANSFERASE SPINDLY-RELATED"/>
    <property type="match status" value="1"/>
</dbReference>
<keyword evidence="6" id="KW-0812">Transmembrane</keyword>
<gene>
    <name evidence="8" type="ORF">LF41_1134</name>
</gene>
<dbReference type="PROSITE" id="PS51755">
    <property type="entry name" value="OMPR_PHOB"/>
    <property type="match status" value="1"/>
</dbReference>
<dbReference type="Pfam" id="PF00486">
    <property type="entry name" value="Trans_reg_C"/>
    <property type="match status" value="1"/>
</dbReference>
<reference evidence="8 9" key="1">
    <citation type="submission" date="2014-09" db="EMBL/GenBank/DDBJ databases">
        <title>Genome sequences of Lysobacter dokdonensis DS-58.</title>
        <authorList>
            <person name="Kim J.F."/>
            <person name="Kwak M.-J."/>
        </authorList>
    </citation>
    <scope>NUCLEOTIDE SEQUENCE [LARGE SCALE GENOMIC DNA]</scope>
    <source>
        <strain evidence="8 9">DS-58</strain>
    </source>
</reference>
<dbReference type="Gene3D" id="1.25.40.10">
    <property type="entry name" value="Tetratricopeptide repeat domain"/>
    <property type="match status" value="2"/>
</dbReference>
<dbReference type="GO" id="GO:0006355">
    <property type="term" value="P:regulation of DNA-templated transcription"/>
    <property type="evidence" value="ECO:0007669"/>
    <property type="project" value="InterPro"/>
</dbReference>
<feature type="region of interest" description="Disordered" evidence="5">
    <location>
        <begin position="622"/>
        <end position="647"/>
    </location>
</feature>
<dbReference type="EMBL" id="JRKJ01000002">
    <property type="protein sequence ID" value="KGQ20597.1"/>
    <property type="molecule type" value="Genomic_DNA"/>
</dbReference>
<sequence>MPPGTARRYRFATYRLDTRSRELREGGGAPVPLTAKAFDTLAYLIEHRDHVVSRDELLGAVWAGRVVEENTLTQAIAALRRAFGTQGGEHRFIVTVPGRGYQFVADVQEDDGAPTTPHVLAAVPPEAKRIRRPMLAAVALVLLVAIGAVAAWRMRTPAVEPARADATLAVLPFRSLSPDAQDEMLSLGLADALITRIGSSTSLQVRSLASSRRFGDADPLDAGRRLSARYVVEGTTQRGGDRIRVSARLIDVQKDRTLWSGTFDERSGNVFMLQDTLAAAMTDALALTRTDVAVRSPCDGENAVAYREYLSGRYQLDRPSGPRMRQALTAFARTIDLDPTCARAYAGMAYAYRASVMTGDADPRVAFPLAQAAIARALAIDPRLAEAYSSQGFVQFWYDWDWQAAEASLKHAIELNPSLAEAHLAYAHLLSNIGRLPEAAVQARQAYALNPLSPLVCMLASSFLEEAGHAEEAQRIRATALDIEPDYWVTMIARGRMRIGSGDRAGGLAQIRRAAQLCGDCSFALAGLVNGELDAGNRAAAERIRDALDARARTGYVPASNLALVHNALGDAEGALALLERGYRERDARMTFIRVDPAWDNLRKDPRFAALMARMNFAGTRALDPPPTPAPDQKEYVIDNAKVRGAP</sequence>
<dbReference type="SMART" id="SM00862">
    <property type="entry name" value="Trans_reg_C"/>
    <property type="match status" value="1"/>
</dbReference>
<accession>A0A0A2WPD4</accession>
<dbReference type="eggNOG" id="COG0457">
    <property type="taxonomic scope" value="Bacteria"/>
</dbReference>
<feature type="transmembrane region" description="Helical" evidence="6">
    <location>
        <begin position="134"/>
        <end position="154"/>
    </location>
</feature>
<dbReference type="SUPFAM" id="SSF46894">
    <property type="entry name" value="C-terminal effector domain of the bipartite response regulators"/>
    <property type="match status" value="1"/>
</dbReference>
<dbReference type="AlphaFoldDB" id="A0A0A2WPD4"/>
<evidence type="ECO:0000256" key="5">
    <source>
        <dbReference type="SAM" id="MobiDB-lite"/>
    </source>
</evidence>
<keyword evidence="6" id="KW-0472">Membrane</keyword>
<evidence type="ECO:0000256" key="2">
    <source>
        <dbReference type="ARBA" id="ARBA00022803"/>
    </source>
</evidence>
<dbReference type="OrthoDB" id="9149639at2"/>
<dbReference type="InterPro" id="IPR050498">
    <property type="entry name" value="Ycf3"/>
</dbReference>
<dbReference type="RefSeq" id="WP_036165112.1">
    <property type="nucleotide sequence ID" value="NZ_JRKJ01000002.1"/>
</dbReference>